<name>A0A0A2VIX6_PARBA</name>
<evidence type="ECO:0000313" key="2">
    <source>
        <dbReference type="EMBL" id="KGQ00869.1"/>
    </source>
</evidence>
<proteinExistence type="predicted"/>
<gene>
    <name evidence="2" type="ORF">PAAG_12457</name>
</gene>
<dbReference type="VEuPathDB" id="FungiDB:PAAG_12457"/>
<dbReference type="HOGENOM" id="CLU_3107016_0_0_1"/>
<sequence length="51" mass="5182">MAQHQPAHTKATNARGVKNRVIKSTEPSTITSGGGGRGGSYSDAGGVDPSW</sequence>
<feature type="region of interest" description="Disordered" evidence="1">
    <location>
        <begin position="1"/>
        <end position="51"/>
    </location>
</feature>
<dbReference type="GeneID" id="26971098"/>
<protein>
    <submittedName>
        <fullName evidence="2">Uncharacterized protein</fullName>
    </submittedName>
</protein>
<feature type="compositionally biased region" description="Low complexity" evidence="1">
    <location>
        <begin position="40"/>
        <end position="51"/>
    </location>
</feature>
<dbReference type="RefSeq" id="XP_015702442.1">
    <property type="nucleotide sequence ID" value="XM_015847940.1"/>
</dbReference>
<dbReference type="KEGG" id="pbl:PAAG_12457"/>
<dbReference type="Proteomes" id="UP000002059">
    <property type="component" value="Partially assembled WGS sequence"/>
</dbReference>
<organism evidence="2 3">
    <name type="scientific">Paracoccidioides lutzii (strain ATCC MYA-826 / Pb01)</name>
    <name type="common">Paracoccidioides brasiliensis</name>
    <dbReference type="NCBI Taxonomy" id="502779"/>
    <lineage>
        <taxon>Eukaryota</taxon>
        <taxon>Fungi</taxon>
        <taxon>Dikarya</taxon>
        <taxon>Ascomycota</taxon>
        <taxon>Pezizomycotina</taxon>
        <taxon>Eurotiomycetes</taxon>
        <taxon>Eurotiomycetidae</taxon>
        <taxon>Onygenales</taxon>
        <taxon>Ajellomycetaceae</taxon>
        <taxon>Paracoccidioides</taxon>
    </lineage>
</organism>
<evidence type="ECO:0000256" key="1">
    <source>
        <dbReference type="SAM" id="MobiDB-lite"/>
    </source>
</evidence>
<dbReference type="AlphaFoldDB" id="A0A0A2VIX6"/>
<accession>A0A0A2VIX6</accession>
<reference evidence="2 3" key="1">
    <citation type="journal article" date="2011" name="PLoS Genet.">
        <title>Comparative genomic analysis of human fungal pathogens causing paracoccidioidomycosis.</title>
        <authorList>
            <person name="Desjardins C.A."/>
            <person name="Champion M.D."/>
            <person name="Holder J.W."/>
            <person name="Muszewska A."/>
            <person name="Goldberg J."/>
            <person name="Bailao A.M."/>
            <person name="Brigido M.M."/>
            <person name="Ferreira M.E."/>
            <person name="Garcia A.M."/>
            <person name="Grynberg M."/>
            <person name="Gujja S."/>
            <person name="Heiman D.I."/>
            <person name="Henn M.R."/>
            <person name="Kodira C.D."/>
            <person name="Leon-Narvaez H."/>
            <person name="Longo L.V."/>
            <person name="Ma L.J."/>
            <person name="Malavazi I."/>
            <person name="Matsuo A.L."/>
            <person name="Morais F.V."/>
            <person name="Pereira M."/>
            <person name="Rodriguez-Brito S."/>
            <person name="Sakthikumar S."/>
            <person name="Salem-Izacc S.M."/>
            <person name="Sykes S.M."/>
            <person name="Teixeira M.M."/>
            <person name="Vallejo M.C."/>
            <person name="Walter M.E."/>
            <person name="Yandava C."/>
            <person name="Young S."/>
            <person name="Zeng Q."/>
            <person name="Zucker J."/>
            <person name="Felipe M.S."/>
            <person name="Goldman G.H."/>
            <person name="Haas B.J."/>
            <person name="McEwen J.G."/>
            <person name="Nino-Vega G."/>
            <person name="Puccia R."/>
            <person name="San-Blas G."/>
            <person name="Soares C.M."/>
            <person name="Birren B.W."/>
            <person name="Cuomo C.A."/>
        </authorList>
    </citation>
    <scope>NUCLEOTIDE SEQUENCE [LARGE SCALE GENOMIC DNA]</scope>
    <source>
        <strain evidence="3">ATCC MYA-826 / Pb01</strain>
    </source>
</reference>
<evidence type="ECO:0000313" key="3">
    <source>
        <dbReference type="Proteomes" id="UP000002059"/>
    </source>
</evidence>
<dbReference type="EMBL" id="KN294018">
    <property type="protein sequence ID" value="KGQ00869.1"/>
    <property type="molecule type" value="Genomic_DNA"/>
</dbReference>
<keyword evidence="3" id="KW-1185">Reference proteome</keyword>